<dbReference type="Proteomes" id="UP000646749">
    <property type="component" value="Unassembled WGS sequence"/>
</dbReference>
<feature type="compositionally biased region" description="Basic and acidic residues" evidence="1">
    <location>
        <begin position="121"/>
        <end position="134"/>
    </location>
</feature>
<evidence type="ECO:0000256" key="1">
    <source>
        <dbReference type="SAM" id="MobiDB-lite"/>
    </source>
</evidence>
<evidence type="ECO:0000313" key="2">
    <source>
        <dbReference type="EMBL" id="GIG89218.1"/>
    </source>
</evidence>
<protein>
    <submittedName>
        <fullName evidence="2">Uncharacterized protein</fullName>
    </submittedName>
</protein>
<feature type="region of interest" description="Disordered" evidence="1">
    <location>
        <begin position="109"/>
        <end position="134"/>
    </location>
</feature>
<dbReference type="EMBL" id="BONW01000019">
    <property type="protein sequence ID" value="GIG89218.1"/>
    <property type="molecule type" value="Genomic_DNA"/>
</dbReference>
<keyword evidence="3" id="KW-1185">Reference proteome</keyword>
<name>A0ABQ4E3C9_9ACTN</name>
<gene>
    <name evidence="2" type="ORF">Pen02_41540</name>
</gene>
<reference evidence="2 3" key="1">
    <citation type="submission" date="2021-01" db="EMBL/GenBank/DDBJ databases">
        <title>Whole genome shotgun sequence of Plantactinospora endophytica NBRC 110450.</title>
        <authorList>
            <person name="Komaki H."/>
            <person name="Tamura T."/>
        </authorList>
    </citation>
    <scope>NUCLEOTIDE SEQUENCE [LARGE SCALE GENOMIC DNA]</scope>
    <source>
        <strain evidence="2 3">NBRC 110450</strain>
    </source>
</reference>
<comment type="caution">
    <text evidence="2">The sequence shown here is derived from an EMBL/GenBank/DDBJ whole genome shotgun (WGS) entry which is preliminary data.</text>
</comment>
<sequence length="343" mass="39268">MHRLTGWDQPQDWAASVALARASNDVVVAPDENASVGEQDPVRSRGWAQSFWSRSEEVDDRTVAGLLAYHALIEIRALAGQPRRNPEKAASNEVLEHIRFLADLAHNLPLAPSPRTRQRPTRTDPPSRREQAMRDRPMSWTWNTTGTQGRKWMLRHIAKAGYRWTPPPPLPIPRKDNSAWTFRQRIRVLSGWPVSTPTGQRPLPRSARVLKSLDRDGICSLYEEAGRERLGLGSGSPRFRAHLDPDSLHYLFPDPAVYYWPNDDRPWWQCRVLLRMIDGEQITDMVAVLPETFIALPSTLPRMRQRRLALTARMLERDNGLWYRDHEADCSPQRCGYPPGLTA</sequence>
<proteinExistence type="predicted"/>
<evidence type="ECO:0000313" key="3">
    <source>
        <dbReference type="Proteomes" id="UP000646749"/>
    </source>
</evidence>
<organism evidence="2 3">
    <name type="scientific">Plantactinospora endophytica</name>
    <dbReference type="NCBI Taxonomy" id="673535"/>
    <lineage>
        <taxon>Bacteria</taxon>
        <taxon>Bacillati</taxon>
        <taxon>Actinomycetota</taxon>
        <taxon>Actinomycetes</taxon>
        <taxon>Micromonosporales</taxon>
        <taxon>Micromonosporaceae</taxon>
        <taxon>Plantactinospora</taxon>
    </lineage>
</organism>
<accession>A0ABQ4E3C9</accession>